<dbReference type="AlphaFoldDB" id="A0A179G097"/>
<dbReference type="GeneID" id="28846944"/>
<keyword evidence="2" id="KW-1185">Reference proteome</keyword>
<name>A0A179G097_METCM</name>
<evidence type="ECO:0000313" key="1">
    <source>
        <dbReference type="EMBL" id="OAQ71097.2"/>
    </source>
</evidence>
<dbReference type="RefSeq" id="XP_018147634.2">
    <property type="nucleotide sequence ID" value="XM_018282950.2"/>
</dbReference>
<dbReference type="Proteomes" id="UP000078397">
    <property type="component" value="Unassembled WGS sequence"/>
</dbReference>
<evidence type="ECO:0000313" key="2">
    <source>
        <dbReference type="Proteomes" id="UP000078397"/>
    </source>
</evidence>
<proteinExistence type="predicted"/>
<dbReference type="KEGG" id="pchm:VFPPC_03451"/>
<gene>
    <name evidence="1" type="ORF">VFPPC_03451</name>
</gene>
<comment type="caution">
    <text evidence="1">The sequence shown here is derived from an EMBL/GenBank/DDBJ whole genome shotgun (WGS) entry which is preliminary data.</text>
</comment>
<reference evidence="1 2" key="1">
    <citation type="journal article" date="2016" name="PLoS Pathog.">
        <title>Biosynthesis of antibiotic leucinostatins in bio-control fungus Purpureocillium lilacinum and their inhibition on phytophthora revealed by genome mining.</title>
        <authorList>
            <person name="Wang G."/>
            <person name="Liu Z."/>
            <person name="Lin R."/>
            <person name="Li E."/>
            <person name="Mao Z."/>
            <person name="Ling J."/>
            <person name="Yang Y."/>
            <person name="Yin W.B."/>
            <person name="Xie B."/>
        </authorList>
    </citation>
    <scope>NUCLEOTIDE SEQUENCE [LARGE SCALE GENOMIC DNA]</scope>
    <source>
        <strain evidence="1">170</strain>
    </source>
</reference>
<sequence length="123" mass="13699">MCPVSRYLWHCAAPCHANVQRHQRDFQVWLSMFSSAQVVELGTHSSPFQTQHSLPLASYLISNSMPANLRNPMDPLSISHPAVTLPLVSMLSCLSESHSISPHQRAVARPTASHDWHWCSNSG</sequence>
<organism evidence="1 2">
    <name type="scientific">Pochonia chlamydosporia 170</name>
    <dbReference type="NCBI Taxonomy" id="1380566"/>
    <lineage>
        <taxon>Eukaryota</taxon>
        <taxon>Fungi</taxon>
        <taxon>Dikarya</taxon>
        <taxon>Ascomycota</taxon>
        <taxon>Pezizomycotina</taxon>
        <taxon>Sordariomycetes</taxon>
        <taxon>Hypocreomycetidae</taxon>
        <taxon>Hypocreales</taxon>
        <taxon>Clavicipitaceae</taxon>
        <taxon>Pochonia</taxon>
    </lineage>
</organism>
<accession>A0A179G097</accession>
<protein>
    <submittedName>
        <fullName evidence="1">Uncharacterized protein</fullName>
    </submittedName>
</protein>
<dbReference type="EMBL" id="LSBJ02000002">
    <property type="protein sequence ID" value="OAQ71097.2"/>
    <property type="molecule type" value="Genomic_DNA"/>
</dbReference>